<gene>
    <name evidence="1" type="ORF">MNB_SV-6-1908</name>
</gene>
<reference evidence="1" key="1">
    <citation type="submission" date="2016-10" db="EMBL/GenBank/DDBJ databases">
        <authorList>
            <person name="de Groot N.N."/>
        </authorList>
    </citation>
    <scope>NUCLEOTIDE SEQUENCE</scope>
</reference>
<accession>A0A1W1BP45</accession>
<name>A0A1W1BP45_9ZZZZ</name>
<dbReference type="InterPro" id="IPR045584">
    <property type="entry name" value="Pilin-like"/>
</dbReference>
<proteinExistence type="predicted"/>
<organism evidence="1">
    <name type="scientific">hydrothermal vent metagenome</name>
    <dbReference type="NCBI Taxonomy" id="652676"/>
    <lineage>
        <taxon>unclassified sequences</taxon>
        <taxon>metagenomes</taxon>
        <taxon>ecological metagenomes</taxon>
    </lineage>
</organism>
<dbReference type="AlphaFoldDB" id="A0A1W1BP45"/>
<evidence type="ECO:0000313" key="1">
    <source>
        <dbReference type="EMBL" id="SFV55251.1"/>
    </source>
</evidence>
<dbReference type="SUPFAM" id="SSF54523">
    <property type="entry name" value="Pili subunits"/>
    <property type="match status" value="1"/>
</dbReference>
<dbReference type="EMBL" id="FPHC01000037">
    <property type="protein sequence ID" value="SFV55251.1"/>
    <property type="molecule type" value="Genomic_DNA"/>
</dbReference>
<sequence length="200" mass="22762">MELTAIIVVLGILAMVAMPRLQRDLRQELKDNILSAIRYTQHLALTDDKYNPYDAKWQMRLWKISFSTSKISNRAFFYTISSDINQNGYVSKNESAIDPSNGKYMYNSNANTTIDRDESSTIFIGKRFGVNKIDFSGGCSSVHHIAFDHYGRAYSGVNKAKNLFAKYMKFDCLITIYFADTNIEPLKITIQKESGYVSAD</sequence>
<protein>
    <submittedName>
        <fullName evidence="1">Putative periplasmic ATP /GTP-binding protein</fullName>
    </submittedName>
</protein>